<dbReference type="PANTHER" id="PTHR11014">
    <property type="entry name" value="PEPTIDASE M20 FAMILY MEMBER"/>
    <property type="match status" value="1"/>
</dbReference>
<keyword evidence="2" id="KW-0464">Manganese</keyword>
<dbReference type="EMBL" id="WINI01000001">
    <property type="protein sequence ID" value="MQQ99698.1"/>
    <property type="molecule type" value="Genomic_DNA"/>
</dbReference>
<evidence type="ECO:0000313" key="4">
    <source>
        <dbReference type="EMBL" id="MQQ99698.1"/>
    </source>
</evidence>
<dbReference type="InterPro" id="IPR036264">
    <property type="entry name" value="Bact_exopeptidase_dim_dom"/>
</dbReference>
<dbReference type="SUPFAM" id="SSF53187">
    <property type="entry name" value="Zn-dependent exopeptidases"/>
    <property type="match status" value="1"/>
</dbReference>
<protein>
    <submittedName>
        <fullName evidence="4">Amidohydrolase</fullName>
    </submittedName>
</protein>
<evidence type="ECO:0000256" key="2">
    <source>
        <dbReference type="PIRSR" id="PIRSR005962-1"/>
    </source>
</evidence>
<dbReference type="Gene3D" id="3.40.630.10">
    <property type="entry name" value="Zn peptidases"/>
    <property type="match status" value="1"/>
</dbReference>
<keyword evidence="1 4" id="KW-0378">Hydrolase</keyword>
<dbReference type="AlphaFoldDB" id="A0A843YIU4"/>
<evidence type="ECO:0000256" key="1">
    <source>
        <dbReference type="ARBA" id="ARBA00022801"/>
    </source>
</evidence>
<keyword evidence="2" id="KW-0479">Metal-binding</keyword>
<dbReference type="Proteomes" id="UP000451565">
    <property type="component" value="Unassembled WGS sequence"/>
</dbReference>
<keyword evidence="5" id="KW-1185">Reference proteome</keyword>
<dbReference type="CDD" id="cd05666">
    <property type="entry name" value="M20_Acy1-like"/>
    <property type="match status" value="1"/>
</dbReference>
<feature type="domain" description="Peptidase M20 dimerisation" evidence="3">
    <location>
        <begin position="180"/>
        <end position="277"/>
    </location>
</feature>
<dbReference type="InterPro" id="IPR002933">
    <property type="entry name" value="Peptidase_M20"/>
</dbReference>
<dbReference type="Gene3D" id="3.30.70.360">
    <property type="match status" value="1"/>
</dbReference>
<dbReference type="InterPro" id="IPR011650">
    <property type="entry name" value="Peptidase_M20_dimer"/>
</dbReference>
<feature type="binding site" evidence="2">
    <location>
        <position position="160"/>
    </location>
    <ligand>
        <name>Mn(2+)</name>
        <dbReference type="ChEBI" id="CHEBI:29035"/>
        <label>2</label>
    </ligand>
</feature>
<dbReference type="GO" id="GO:0050118">
    <property type="term" value="F:N-acetyldiaminopimelate deacetylase activity"/>
    <property type="evidence" value="ECO:0007669"/>
    <property type="project" value="UniProtKB-ARBA"/>
</dbReference>
<evidence type="ECO:0000259" key="3">
    <source>
        <dbReference type="Pfam" id="PF07687"/>
    </source>
</evidence>
<dbReference type="FunFam" id="3.30.70.360:FF:000001">
    <property type="entry name" value="N-acetyldiaminopimelate deacetylase"/>
    <property type="match status" value="1"/>
</dbReference>
<organism evidence="4 5">
    <name type="scientific">Glaciimonas soli</name>
    <dbReference type="NCBI Taxonomy" id="2590999"/>
    <lineage>
        <taxon>Bacteria</taxon>
        <taxon>Pseudomonadati</taxon>
        <taxon>Pseudomonadota</taxon>
        <taxon>Betaproteobacteria</taxon>
        <taxon>Burkholderiales</taxon>
        <taxon>Oxalobacteraceae</taxon>
        <taxon>Glaciimonas</taxon>
    </lineage>
</organism>
<proteinExistence type="predicted"/>
<name>A0A843YIU4_9BURK</name>
<dbReference type="SUPFAM" id="SSF55031">
    <property type="entry name" value="Bacterial exopeptidase dimerisation domain"/>
    <property type="match status" value="1"/>
</dbReference>
<feature type="binding site" evidence="2">
    <location>
        <position position="134"/>
    </location>
    <ligand>
        <name>Mn(2+)</name>
        <dbReference type="ChEBI" id="CHEBI:29035"/>
        <label>2</label>
    </ligand>
</feature>
<dbReference type="NCBIfam" id="TIGR01891">
    <property type="entry name" value="amidohydrolases"/>
    <property type="match status" value="1"/>
</dbReference>
<dbReference type="GO" id="GO:0046872">
    <property type="term" value="F:metal ion binding"/>
    <property type="evidence" value="ECO:0007669"/>
    <property type="project" value="UniProtKB-KW"/>
</dbReference>
<feature type="binding site" evidence="2">
    <location>
        <position position="99"/>
    </location>
    <ligand>
        <name>Mn(2+)</name>
        <dbReference type="ChEBI" id="CHEBI:29035"/>
        <label>2</label>
    </ligand>
</feature>
<comment type="caution">
    <text evidence="4">The sequence shown here is derived from an EMBL/GenBank/DDBJ whole genome shotgun (WGS) entry which is preliminary data.</text>
</comment>
<dbReference type="InterPro" id="IPR017439">
    <property type="entry name" value="Amidohydrolase"/>
</dbReference>
<dbReference type="GO" id="GO:0019877">
    <property type="term" value="P:diaminopimelate biosynthetic process"/>
    <property type="evidence" value="ECO:0007669"/>
    <property type="project" value="UniProtKB-ARBA"/>
</dbReference>
<dbReference type="OrthoDB" id="8875216at2"/>
<feature type="binding site" evidence="2">
    <location>
        <position position="367"/>
    </location>
    <ligand>
        <name>Mn(2+)</name>
        <dbReference type="ChEBI" id="CHEBI:29035"/>
        <label>2</label>
    </ligand>
</feature>
<comment type="cofactor">
    <cofactor evidence="2">
        <name>Mn(2+)</name>
        <dbReference type="ChEBI" id="CHEBI:29035"/>
    </cofactor>
    <text evidence="2">The Mn(2+) ion enhances activity.</text>
</comment>
<dbReference type="Pfam" id="PF07687">
    <property type="entry name" value="M20_dimer"/>
    <property type="match status" value="1"/>
</dbReference>
<gene>
    <name evidence="4" type="ORF">GEV47_03225</name>
</gene>
<dbReference type="Pfam" id="PF01546">
    <property type="entry name" value="Peptidase_M20"/>
    <property type="match status" value="1"/>
</dbReference>
<dbReference type="RefSeq" id="WP_153233250.1">
    <property type="nucleotide sequence ID" value="NZ_WINI01000001.1"/>
</dbReference>
<dbReference type="PANTHER" id="PTHR11014:SF63">
    <property type="entry name" value="METALLOPEPTIDASE, PUTATIVE (AFU_ORTHOLOGUE AFUA_6G09600)-RELATED"/>
    <property type="match status" value="1"/>
</dbReference>
<sequence length="396" mass="42506">MISEIQKELDALTAIRRDIHAHPELGYEEFRTSKIVADKLISWGLEVHCGIAKTGVVGTLKRGTSERSIGLSADMDALPLTEMNTFQHQSNAPGKMHACGHDGHTTMLLGAAQYLAQHGKFDGVVHFIFRPAEEGGGGALKMIEEGVFERFPCDAIFGMHNVPNIPEFAIAGRVGAITASVSTFSILISGKGGHAARPHLTIDPIVVAAQLVMAIQTLVSRFTDPSESTVVSITKIQASGGNTSTIPQDAIIEGTIRTYSNKALARIEECLKAMAQDIPSAFQARGILELRHGYPASICTETETRLALDVAKRLFGMNGVIENIEPTMAGDDFSYMLQVCPGAMLFIGNGDGAHRGEQAGMGPCVVHNPWFDFNDAILPVGASYWAKLAETYLSAN</sequence>
<feature type="binding site" evidence="2">
    <location>
        <position position="101"/>
    </location>
    <ligand>
        <name>Mn(2+)</name>
        <dbReference type="ChEBI" id="CHEBI:29035"/>
        <label>2</label>
    </ligand>
</feature>
<accession>A0A843YIU4</accession>
<reference evidence="4 5" key="1">
    <citation type="submission" date="2019-10" db="EMBL/GenBank/DDBJ databases">
        <title>Glaciimonas soli sp. nov., a psychrophilic bacterium isolated from the forest soil of a high elevation mountain in Taiwan.</title>
        <authorList>
            <person name="Wang L.-T."/>
            <person name="Shieh W.Y."/>
        </authorList>
    </citation>
    <scope>NUCLEOTIDE SEQUENCE [LARGE SCALE GENOMIC DNA]</scope>
    <source>
        <strain evidence="4 5">GS1</strain>
    </source>
</reference>
<evidence type="ECO:0000313" key="5">
    <source>
        <dbReference type="Proteomes" id="UP000451565"/>
    </source>
</evidence>
<dbReference type="PIRSF" id="PIRSF005962">
    <property type="entry name" value="Pept_M20D_amidohydro"/>
    <property type="match status" value="1"/>
</dbReference>